<dbReference type="PANTHER" id="PTHR21666">
    <property type="entry name" value="PEPTIDASE-RELATED"/>
    <property type="match status" value="1"/>
</dbReference>
<feature type="compositionally biased region" description="Low complexity" evidence="1">
    <location>
        <begin position="118"/>
        <end position="129"/>
    </location>
</feature>
<evidence type="ECO:0000313" key="4">
    <source>
        <dbReference type="Proteomes" id="UP000247515"/>
    </source>
</evidence>
<keyword evidence="3" id="KW-0378">Hydrolase</keyword>
<sequence>MGEIALAGAIMKLPWSSSNDELSRGGTRFVTQRAARRTLIATAGAAALVSLAGGIAIGRFSGAAGAAAPGQTGAVQHHYVVGEIGRMNASIALLDPRIERLAAQLAQLRQFDERLRAQAPRGTATAPAAAHEHSGDDDDDGEGGPALAPRRCAESSAARANTHAVAGEVDCMSATLSALEHAVALHEVALQAYPGRRPTDGGRMGSPFGNRIDPFSKRLSFHPGVDLVAPTGTPILAAAGGRVIFAGQKAGYGNAVEIDHRNGFITRYGHASKLDVKAGDVVLPGEHIADVGSTGRSTGPHLHFEVIVRGAQVNPSDYLALFGAYRVGAANGAGQSASAERANAANGAEGADHGGRANG</sequence>
<feature type="domain" description="M23ase beta-sheet core" evidence="2">
    <location>
        <begin position="221"/>
        <end position="315"/>
    </location>
</feature>
<dbReference type="InterPro" id="IPR016047">
    <property type="entry name" value="M23ase_b-sheet_dom"/>
</dbReference>
<name>A0ABX5MCN7_9BURK</name>
<dbReference type="InterPro" id="IPR011055">
    <property type="entry name" value="Dup_hybrid_motif"/>
</dbReference>
<gene>
    <name evidence="3" type="ORF">C7400_1378</name>
</gene>
<evidence type="ECO:0000259" key="2">
    <source>
        <dbReference type="Pfam" id="PF01551"/>
    </source>
</evidence>
<evidence type="ECO:0000313" key="3">
    <source>
        <dbReference type="EMBL" id="PXX06106.1"/>
    </source>
</evidence>
<dbReference type="PANTHER" id="PTHR21666:SF270">
    <property type="entry name" value="MUREIN HYDROLASE ACTIVATOR ENVC"/>
    <property type="match status" value="1"/>
</dbReference>
<dbReference type="Proteomes" id="UP000247515">
    <property type="component" value="Unassembled WGS sequence"/>
</dbReference>
<dbReference type="EMBL" id="QJJV01000037">
    <property type="protein sequence ID" value="PXX06106.1"/>
    <property type="molecule type" value="Genomic_DNA"/>
</dbReference>
<dbReference type="InterPro" id="IPR050570">
    <property type="entry name" value="Cell_wall_metabolism_enzyme"/>
</dbReference>
<dbReference type="GO" id="GO:0016787">
    <property type="term" value="F:hydrolase activity"/>
    <property type="evidence" value="ECO:0007669"/>
    <property type="project" value="UniProtKB-KW"/>
</dbReference>
<evidence type="ECO:0000256" key="1">
    <source>
        <dbReference type="SAM" id="MobiDB-lite"/>
    </source>
</evidence>
<dbReference type="Pfam" id="PF01551">
    <property type="entry name" value="Peptidase_M23"/>
    <property type="match status" value="1"/>
</dbReference>
<comment type="caution">
    <text evidence="3">The sequence shown here is derived from an EMBL/GenBank/DDBJ whole genome shotgun (WGS) entry which is preliminary data.</text>
</comment>
<keyword evidence="4" id="KW-1185">Reference proteome</keyword>
<organism evidence="3 4">
    <name type="scientific">Paraburkholderia tropica</name>
    <dbReference type="NCBI Taxonomy" id="92647"/>
    <lineage>
        <taxon>Bacteria</taxon>
        <taxon>Pseudomonadati</taxon>
        <taxon>Pseudomonadota</taxon>
        <taxon>Betaproteobacteria</taxon>
        <taxon>Burkholderiales</taxon>
        <taxon>Burkholderiaceae</taxon>
        <taxon>Paraburkholderia</taxon>
    </lineage>
</organism>
<reference evidence="3 4" key="1">
    <citation type="submission" date="2018-05" db="EMBL/GenBank/DDBJ databases">
        <title>Genomic Encyclopedia of Type Strains, Phase IV (KMG-V): Genome sequencing to study the core and pangenomes of soil and plant-associated prokaryotes.</title>
        <authorList>
            <person name="Whitman W."/>
        </authorList>
    </citation>
    <scope>NUCLEOTIDE SEQUENCE [LARGE SCALE GENOMIC DNA]</scope>
    <source>
        <strain evidence="3 4">SIr-6563</strain>
    </source>
</reference>
<feature type="region of interest" description="Disordered" evidence="1">
    <location>
        <begin position="118"/>
        <end position="155"/>
    </location>
</feature>
<proteinExistence type="predicted"/>
<dbReference type="SUPFAM" id="SSF51261">
    <property type="entry name" value="Duplicated hybrid motif"/>
    <property type="match status" value="1"/>
</dbReference>
<dbReference type="CDD" id="cd12797">
    <property type="entry name" value="M23_peptidase"/>
    <property type="match status" value="1"/>
</dbReference>
<dbReference type="Gene3D" id="2.70.70.10">
    <property type="entry name" value="Glucose Permease (Domain IIA)"/>
    <property type="match status" value="1"/>
</dbReference>
<protein>
    <submittedName>
        <fullName evidence="3">Murein DD-endopeptidase MepM/ murein hydrolase activator NlpD</fullName>
    </submittedName>
</protein>
<accession>A0ABX5MCN7</accession>